<name>A0A564ZAR7_HYMDI</name>
<dbReference type="EMBL" id="CABIJS010000698">
    <property type="protein sequence ID" value="VUZ56133.1"/>
    <property type="molecule type" value="Genomic_DNA"/>
</dbReference>
<evidence type="ECO:0000313" key="1">
    <source>
        <dbReference type="EMBL" id="VUZ56133.1"/>
    </source>
</evidence>
<protein>
    <submittedName>
        <fullName evidence="1">Uncharacterized protein</fullName>
    </submittedName>
</protein>
<sequence>MEVPISSIVGSAFIQVNFSTSTKNPKDYLKSVGTFHHNPLIDRDIYKNIMASLPHATRITMLLPEFNRSDHYLCSSYFQPMDHADLSCEKIISKLGSVVGVNNYLFNLTIGGDESVHSHVRIVNRLCTSFRFGSLDENQFRCLVFILGLRSPCHAKIQLRLPFLSTAK</sequence>
<evidence type="ECO:0000313" key="2">
    <source>
        <dbReference type="Proteomes" id="UP000321570"/>
    </source>
</evidence>
<gene>
    <name evidence="1" type="ORF">WMSIL1_LOCUS13830</name>
</gene>
<organism evidence="1 2">
    <name type="scientific">Hymenolepis diminuta</name>
    <name type="common">Rat tapeworm</name>
    <dbReference type="NCBI Taxonomy" id="6216"/>
    <lineage>
        <taxon>Eukaryota</taxon>
        <taxon>Metazoa</taxon>
        <taxon>Spiralia</taxon>
        <taxon>Lophotrochozoa</taxon>
        <taxon>Platyhelminthes</taxon>
        <taxon>Cestoda</taxon>
        <taxon>Eucestoda</taxon>
        <taxon>Cyclophyllidea</taxon>
        <taxon>Hymenolepididae</taxon>
        <taxon>Hymenolepis</taxon>
    </lineage>
</organism>
<proteinExistence type="predicted"/>
<accession>A0A564ZAR7</accession>
<reference evidence="1 2" key="1">
    <citation type="submission" date="2019-07" db="EMBL/GenBank/DDBJ databases">
        <authorList>
            <person name="Jastrzebski P J."/>
            <person name="Paukszto L."/>
            <person name="Jastrzebski P J."/>
        </authorList>
    </citation>
    <scope>NUCLEOTIDE SEQUENCE [LARGE SCALE GENOMIC DNA]</scope>
    <source>
        <strain evidence="1 2">WMS-il1</strain>
    </source>
</reference>
<keyword evidence="2" id="KW-1185">Reference proteome</keyword>
<dbReference type="Proteomes" id="UP000321570">
    <property type="component" value="Unassembled WGS sequence"/>
</dbReference>
<dbReference type="AlphaFoldDB" id="A0A564ZAR7"/>